<dbReference type="RefSeq" id="WP_281093477.1">
    <property type="nucleotide sequence ID" value="NZ_JARYZI010000003.1"/>
</dbReference>
<evidence type="ECO:0000259" key="1">
    <source>
        <dbReference type="SMART" id="SM00481"/>
    </source>
</evidence>
<dbReference type="InterPro" id="IPR016195">
    <property type="entry name" value="Pol/histidinol_Pase-like"/>
</dbReference>
<feature type="domain" description="Polymerase/histidinol phosphatase N-terminal" evidence="1">
    <location>
        <begin position="5"/>
        <end position="84"/>
    </location>
</feature>
<dbReference type="Pfam" id="PF02811">
    <property type="entry name" value="PHP"/>
    <property type="match status" value="1"/>
</dbReference>
<gene>
    <name evidence="2" type="ORF">QE109_05835</name>
</gene>
<dbReference type="PANTHER" id="PTHR36928">
    <property type="entry name" value="PHOSPHATASE YCDX-RELATED"/>
    <property type="match status" value="1"/>
</dbReference>
<accession>A0ABT6NB65</accession>
<dbReference type="PANTHER" id="PTHR36928:SF1">
    <property type="entry name" value="PHOSPHATASE YCDX-RELATED"/>
    <property type="match status" value="1"/>
</dbReference>
<organism evidence="2 3">
    <name type="scientific">Fusibacter bizertensis</name>
    <dbReference type="NCBI Taxonomy" id="1488331"/>
    <lineage>
        <taxon>Bacteria</taxon>
        <taxon>Bacillati</taxon>
        <taxon>Bacillota</taxon>
        <taxon>Clostridia</taxon>
        <taxon>Eubacteriales</taxon>
        <taxon>Eubacteriales Family XII. Incertae Sedis</taxon>
        <taxon>Fusibacter</taxon>
    </lineage>
</organism>
<dbReference type="Gene3D" id="3.20.20.140">
    <property type="entry name" value="Metal-dependent hydrolases"/>
    <property type="match status" value="1"/>
</dbReference>
<dbReference type="InterPro" id="IPR003141">
    <property type="entry name" value="Pol/His_phosphatase_N"/>
</dbReference>
<dbReference type="Proteomes" id="UP001158045">
    <property type="component" value="Unassembled WGS sequence"/>
</dbReference>
<dbReference type="EMBL" id="JARYZI010000003">
    <property type="protein sequence ID" value="MDH8677657.1"/>
    <property type="molecule type" value="Genomic_DNA"/>
</dbReference>
<keyword evidence="3" id="KW-1185">Reference proteome</keyword>
<dbReference type="SUPFAM" id="SSF89550">
    <property type="entry name" value="PHP domain-like"/>
    <property type="match status" value="1"/>
</dbReference>
<name>A0ABT6NB65_9FIRM</name>
<evidence type="ECO:0000313" key="2">
    <source>
        <dbReference type="EMBL" id="MDH8677657.1"/>
    </source>
</evidence>
<reference evidence="2 3" key="1">
    <citation type="submission" date="2023-04" db="EMBL/GenBank/DDBJ databases">
        <title>Fusibacter bizertensis strain WBS, isolated from littoral bottom sediments of the Arctic seas - biochemical and genomic analysis.</title>
        <authorList>
            <person name="Brioukhanov A.L."/>
        </authorList>
    </citation>
    <scope>NUCLEOTIDE SEQUENCE [LARGE SCALE GENOMIC DNA]</scope>
    <source>
        <strain evidence="2 3">WBS</strain>
    </source>
</reference>
<evidence type="ECO:0000313" key="3">
    <source>
        <dbReference type="Proteomes" id="UP001158045"/>
    </source>
</evidence>
<protein>
    <submittedName>
        <fullName evidence="2">PHP domain-containing protein</fullName>
    </submittedName>
</protein>
<dbReference type="SMART" id="SM00481">
    <property type="entry name" value="POLIIIAc"/>
    <property type="match status" value="1"/>
</dbReference>
<comment type="caution">
    <text evidence="2">The sequence shown here is derived from an EMBL/GenBank/DDBJ whole genome shotgun (WGS) entry which is preliminary data.</text>
</comment>
<dbReference type="InterPro" id="IPR050243">
    <property type="entry name" value="PHP_phosphatase"/>
</dbReference>
<proteinExistence type="predicted"/>
<dbReference type="InterPro" id="IPR004013">
    <property type="entry name" value="PHP_dom"/>
</dbReference>
<sequence>MIVRADYHMHTKFSGDSKNELESIVKKAIEIGLEEIAITDHGPAHNGYGIKKENYPILRADIDKLNLKYPQINILLGLEANILGINGEIDIDEEMWQMIDWVNAGYHFGSNLKKDYKIHIYNILSKFSKHFYEKAKKINTIAMVTAIEKNKINMVTHPGAKGPIDIDAVAEAAANKGTLLEINNSHGHLTIEEIKAAMKYPVNFAVCSDAHEVKNVGSVSNALDRAYIAGVDKTKIYNVK</sequence>